<keyword evidence="2" id="KW-1185">Reference proteome</keyword>
<dbReference type="KEGG" id="psoj:PHYSODRAFT_407767"/>
<dbReference type="EMBL" id="JH159152">
    <property type="protein sequence ID" value="EGZ25352.1"/>
    <property type="molecule type" value="Genomic_DNA"/>
</dbReference>
<evidence type="ECO:0000313" key="1">
    <source>
        <dbReference type="EMBL" id="EGZ25352.1"/>
    </source>
</evidence>
<sequence>FKSVWCKLKGKGWSRKPPPRRSLDDRYFYIRPGESSSGTEGVHFFRGEEAVLEYYA</sequence>
<reference evidence="1 2" key="1">
    <citation type="journal article" date="2006" name="Science">
        <title>Phytophthora genome sequences uncover evolutionary origins and mechanisms of pathogenesis.</title>
        <authorList>
            <person name="Tyler B.M."/>
            <person name="Tripathy S."/>
            <person name="Zhang X."/>
            <person name="Dehal P."/>
            <person name="Jiang R.H."/>
            <person name="Aerts A."/>
            <person name="Arredondo F.D."/>
            <person name="Baxter L."/>
            <person name="Bensasson D."/>
            <person name="Beynon J.L."/>
            <person name="Chapman J."/>
            <person name="Damasceno C.M."/>
            <person name="Dorrance A.E."/>
            <person name="Dou D."/>
            <person name="Dickerman A.W."/>
            <person name="Dubchak I.L."/>
            <person name="Garbelotto M."/>
            <person name="Gijzen M."/>
            <person name="Gordon S.G."/>
            <person name="Govers F."/>
            <person name="Grunwald N.J."/>
            <person name="Huang W."/>
            <person name="Ivors K.L."/>
            <person name="Jones R.W."/>
            <person name="Kamoun S."/>
            <person name="Krampis K."/>
            <person name="Lamour K.H."/>
            <person name="Lee M.K."/>
            <person name="McDonald W.H."/>
            <person name="Medina M."/>
            <person name="Meijer H.J."/>
            <person name="Nordberg E.K."/>
            <person name="Maclean D.J."/>
            <person name="Ospina-Giraldo M.D."/>
            <person name="Morris P.F."/>
            <person name="Phuntumart V."/>
            <person name="Putnam N.H."/>
            <person name="Rash S."/>
            <person name="Rose J.K."/>
            <person name="Sakihama Y."/>
            <person name="Salamov A.A."/>
            <person name="Savidor A."/>
            <person name="Scheuring C.F."/>
            <person name="Smith B.M."/>
            <person name="Sobral B.W."/>
            <person name="Terry A."/>
            <person name="Torto-Alalibo T.A."/>
            <person name="Win J."/>
            <person name="Xu Z."/>
            <person name="Zhang H."/>
            <person name="Grigoriev I.V."/>
            <person name="Rokhsar D.S."/>
            <person name="Boore J.L."/>
        </authorList>
    </citation>
    <scope>NUCLEOTIDE SEQUENCE [LARGE SCALE GENOMIC DNA]</scope>
    <source>
        <strain evidence="1 2">P6497</strain>
    </source>
</reference>
<feature type="non-terminal residue" evidence="1">
    <location>
        <position position="56"/>
    </location>
</feature>
<dbReference type="SMR" id="G4YSC1"/>
<gene>
    <name evidence="1" type="ORF">PHYSODRAFT_407767</name>
</gene>
<proteinExistence type="predicted"/>
<evidence type="ECO:0000313" key="2">
    <source>
        <dbReference type="Proteomes" id="UP000002640"/>
    </source>
</evidence>
<dbReference type="AlphaFoldDB" id="G4YSC1"/>
<dbReference type="PANTHER" id="PTHR37069:SF2">
    <property type="entry name" value="PIGGYBAC TRANSPOSABLE ELEMENT-DERIVED PROTEIN DOMAIN-CONTAINING PROTEIN"/>
    <property type="match status" value="1"/>
</dbReference>
<feature type="non-terminal residue" evidence="1">
    <location>
        <position position="1"/>
    </location>
</feature>
<dbReference type="RefSeq" id="XP_009520640.1">
    <property type="nucleotide sequence ID" value="XM_009522345.1"/>
</dbReference>
<accession>G4YSC1</accession>
<name>G4YSC1_PHYSP</name>
<dbReference type="GeneID" id="20651537"/>
<protein>
    <submittedName>
        <fullName evidence="1">Uncharacterized protein</fullName>
    </submittedName>
</protein>
<dbReference type="Proteomes" id="UP000002640">
    <property type="component" value="Unassembled WGS sequence"/>
</dbReference>
<dbReference type="InParanoid" id="G4YSC1"/>
<dbReference type="PANTHER" id="PTHR37069">
    <property type="entry name" value="DDE_TNP_1_7 DOMAIN-CONTAINING PROTEIN"/>
    <property type="match status" value="1"/>
</dbReference>
<organism evidence="1 2">
    <name type="scientific">Phytophthora sojae (strain P6497)</name>
    <name type="common">Soybean stem and root rot agent</name>
    <name type="synonym">Phytophthora megasperma f. sp. glycines</name>
    <dbReference type="NCBI Taxonomy" id="1094619"/>
    <lineage>
        <taxon>Eukaryota</taxon>
        <taxon>Sar</taxon>
        <taxon>Stramenopiles</taxon>
        <taxon>Oomycota</taxon>
        <taxon>Peronosporomycetes</taxon>
        <taxon>Peronosporales</taxon>
        <taxon>Peronosporaceae</taxon>
        <taxon>Phytophthora</taxon>
    </lineage>
</organism>